<sequence length="73" mass="7825">MSADAPSSADKNTGTCPICGKPSVEKYKPFCSSRCADVDLHRWLTGAYAIPVTEDDDEDGEEPSLAPKPPRKA</sequence>
<evidence type="ECO:0000313" key="6">
    <source>
        <dbReference type="Proteomes" id="UP000006633"/>
    </source>
</evidence>
<dbReference type="Pfam" id="PF03884">
    <property type="entry name" value="YacG"/>
    <property type="match status" value="1"/>
</dbReference>
<dbReference type="KEGG" id="sno:Snov_0125"/>
<dbReference type="AlphaFoldDB" id="D7A0V2"/>
<dbReference type="eggNOG" id="COG3024">
    <property type="taxonomic scope" value="Bacteria"/>
</dbReference>
<gene>
    <name evidence="3" type="primary">yacG</name>
    <name evidence="5" type="ordered locus">Snov_0125</name>
</gene>
<dbReference type="NCBIfam" id="NF002362">
    <property type="entry name" value="PRK01343.1"/>
    <property type="match status" value="1"/>
</dbReference>
<dbReference type="GO" id="GO:0008270">
    <property type="term" value="F:zinc ion binding"/>
    <property type="evidence" value="ECO:0007669"/>
    <property type="project" value="UniProtKB-UniRule"/>
</dbReference>
<feature type="binding site" evidence="3">
    <location>
        <position position="35"/>
    </location>
    <ligand>
        <name>Zn(2+)</name>
        <dbReference type="ChEBI" id="CHEBI:29105"/>
    </ligand>
</feature>
<feature type="region of interest" description="Disordered" evidence="4">
    <location>
        <begin position="50"/>
        <end position="73"/>
    </location>
</feature>
<keyword evidence="6" id="KW-1185">Reference proteome</keyword>
<dbReference type="PANTHER" id="PTHR36150:SF1">
    <property type="entry name" value="DNA GYRASE INHIBITOR YACG"/>
    <property type="match status" value="1"/>
</dbReference>
<accession>D7A0V2</accession>
<proteinExistence type="inferred from homology"/>
<dbReference type="GO" id="GO:0006355">
    <property type="term" value="P:regulation of DNA-templated transcription"/>
    <property type="evidence" value="ECO:0007669"/>
    <property type="project" value="InterPro"/>
</dbReference>
<dbReference type="HOGENOM" id="CLU_178280_2_0_5"/>
<dbReference type="Gene3D" id="3.30.50.10">
    <property type="entry name" value="Erythroid Transcription Factor GATA-1, subunit A"/>
    <property type="match status" value="1"/>
</dbReference>
<evidence type="ECO:0000256" key="1">
    <source>
        <dbReference type="ARBA" id="ARBA00022723"/>
    </source>
</evidence>
<comment type="subunit">
    <text evidence="3">Interacts with GyrB.</text>
</comment>
<evidence type="ECO:0000256" key="4">
    <source>
        <dbReference type="SAM" id="MobiDB-lite"/>
    </source>
</evidence>
<dbReference type="GO" id="GO:0008657">
    <property type="term" value="F:DNA topoisomerase type II (double strand cut, ATP-hydrolyzing) inhibitor activity"/>
    <property type="evidence" value="ECO:0007669"/>
    <property type="project" value="UniProtKB-UniRule"/>
</dbReference>
<organism evidence="5 6">
    <name type="scientific">Ancylobacter novellus (strain ATCC 8093 / DSM 506 / JCM 20403 / CCM 1077 / IAM 12100 / NBRC 12443 / NCIMB 10456)</name>
    <name type="common">Starkeya novella</name>
    <dbReference type="NCBI Taxonomy" id="639283"/>
    <lineage>
        <taxon>Bacteria</taxon>
        <taxon>Pseudomonadati</taxon>
        <taxon>Pseudomonadota</taxon>
        <taxon>Alphaproteobacteria</taxon>
        <taxon>Hyphomicrobiales</taxon>
        <taxon>Xanthobacteraceae</taxon>
        <taxon>Ancylobacter</taxon>
    </lineage>
</organism>
<keyword evidence="1 3" id="KW-0479">Metal-binding</keyword>
<dbReference type="OrthoDB" id="9809663at2"/>
<feature type="binding site" evidence="3">
    <location>
        <position position="31"/>
    </location>
    <ligand>
        <name>Zn(2+)</name>
        <dbReference type="ChEBI" id="CHEBI:29105"/>
    </ligand>
</feature>
<evidence type="ECO:0000313" key="5">
    <source>
        <dbReference type="EMBL" id="ADH87462.1"/>
    </source>
</evidence>
<comment type="cofactor">
    <cofactor evidence="3">
        <name>Zn(2+)</name>
        <dbReference type="ChEBI" id="CHEBI:29105"/>
    </cofactor>
    <text evidence="3">Binds 1 zinc ion.</text>
</comment>
<keyword evidence="2 3" id="KW-0862">Zinc</keyword>
<feature type="compositionally biased region" description="Acidic residues" evidence="4">
    <location>
        <begin position="53"/>
        <end position="62"/>
    </location>
</feature>
<feature type="binding site" evidence="3">
    <location>
        <position position="16"/>
    </location>
    <ligand>
        <name>Zn(2+)</name>
        <dbReference type="ChEBI" id="CHEBI:29105"/>
    </ligand>
</feature>
<evidence type="ECO:0000256" key="2">
    <source>
        <dbReference type="ARBA" id="ARBA00022833"/>
    </source>
</evidence>
<dbReference type="SUPFAM" id="SSF57716">
    <property type="entry name" value="Glucocorticoid receptor-like (DNA-binding domain)"/>
    <property type="match status" value="1"/>
</dbReference>
<dbReference type="RefSeq" id="WP_013164967.1">
    <property type="nucleotide sequence ID" value="NC_014217.1"/>
</dbReference>
<dbReference type="EMBL" id="CP002026">
    <property type="protein sequence ID" value="ADH87462.1"/>
    <property type="molecule type" value="Genomic_DNA"/>
</dbReference>
<dbReference type="InterPro" id="IPR005584">
    <property type="entry name" value="DNA_gyrase_inhibitor_YacG"/>
</dbReference>
<dbReference type="STRING" id="639283.Snov_0125"/>
<name>D7A0V2_ANCN5</name>
<feature type="binding site" evidence="3">
    <location>
        <position position="19"/>
    </location>
    <ligand>
        <name>Zn(2+)</name>
        <dbReference type="ChEBI" id="CHEBI:29105"/>
    </ligand>
</feature>
<evidence type="ECO:0000256" key="3">
    <source>
        <dbReference type="HAMAP-Rule" id="MF_00649"/>
    </source>
</evidence>
<comment type="similarity">
    <text evidence="3">Belongs to the DNA gyrase inhibitor YacG family.</text>
</comment>
<dbReference type="HAMAP" id="MF_00649">
    <property type="entry name" value="DNA_gyrase_inhibitor_YacG"/>
    <property type="match status" value="1"/>
</dbReference>
<dbReference type="Proteomes" id="UP000006633">
    <property type="component" value="Chromosome"/>
</dbReference>
<comment type="function">
    <text evidence="3">Inhibits all the catalytic activities of DNA gyrase by preventing its interaction with DNA. Acts by binding directly to the C-terminal domain of GyrB, which probably disrupts DNA binding by the gyrase.</text>
</comment>
<reference evidence="5 6" key="1">
    <citation type="journal article" date="2012" name="Stand. Genomic Sci.">
        <title>Complete genome sequence of the facultatively chemolithoautotrophic and methylotrophic alpha Proteobacterium Starkeya novella type strain (ATCC 8093(T)).</title>
        <authorList>
            <person name="Kappler U."/>
            <person name="Davenport K."/>
            <person name="Beatson S."/>
            <person name="Lucas S."/>
            <person name="Lapidus A."/>
            <person name="Copeland A."/>
            <person name="Berry K.W."/>
            <person name="Glavina Del Rio T."/>
            <person name="Hammon N."/>
            <person name="Dalin E."/>
            <person name="Tice H."/>
            <person name="Pitluck S."/>
            <person name="Richardson P."/>
            <person name="Bruce D."/>
            <person name="Goodwin L.A."/>
            <person name="Han C."/>
            <person name="Tapia R."/>
            <person name="Detter J.C."/>
            <person name="Chang Y.J."/>
            <person name="Jeffries C.D."/>
            <person name="Land M."/>
            <person name="Hauser L."/>
            <person name="Kyrpides N.C."/>
            <person name="Goker M."/>
            <person name="Ivanova N."/>
            <person name="Klenk H.P."/>
            <person name="Woyke T."/>
        </authorList>
    </citation>
    <scope>NUCLEOTIDE SEQUENCE [LARGE SCALE GENOMIC DNA]</scope>
    <source>
        <strain evidence="6">ATCC 8093 / DSM 506 / JCM 20403 / CCM 1077 / IAM 12100 / NBRC 12443 / NCIMB 10456</strain>
    </source>
</reference>
<dbReference type="InterPro" id="IPR013088">
    <property type="entry name" value="Znf_NHR/GATA"/>
</dbReference>
<dbReference type="PANTHER" id="PTHR36150">
    <property type="entry name" value="DNA GYRASE INHIBITOR YACG"/>
    <property type="match status" value="1"/>
</dbReference>
<protein>
    <recommendedName>
        <fullName evidence="3">DNA gyrase inhibitor YacG</fullName>
    </recommendedName>
</protein>